<dbReference type="InterPro" id="IPR036388">
    <property type="entry name" value="WH-like_DNA-bd_sf"/>
</dbReference>
<evidence type="ECO:0000256" key="3">
    <source>
        <dbReference type="ARBA" id="ARBA00023163"/>
    </source>
</evidence>
<dbReference type="InterPro" id="IPR000835">
    <property type="entry name" value="HTH_MarR-typ"/>
</dbReference>
<dbReference type="PANTHER" id="PTHR42756">
    <property type="entry name" value="TRANSCRIPTIONAL REGULATOR, MARR"/>
    <property type="match status" value="1"/>
</dbReference>
<dbReference type="PANTHER" id="PTHR42756:SF1">
    <property type="entry name" value="TRANSCRIPTIONAL REPRESSOR OF EMRAB OPERON"/>
    <property type="match status" value="1"/>
</dbReference>
<dbReference type="InterPro" id="IPR036390">
    <property type="entry name" value="WH_DNA-bd_sf"/>
</dbReference>
<gene>
    <name evidence="5" type="ORF">KSF_110580</name>
</gene>
<dbReference type="SUPFAM" id="SSF46785">
    <property type="entry name" value="Winged helix' DNA-binding domain"/>
    <property type="match status" value="1"/>
</dbReference>
<dbReference type="PRINTS" id="PR00598">
    <property type="entry name" value="HTHMARR"/>
</dbReference>
<dbReference type="GO" id="GO:0003677">
    <property type="term" value="F:DNA binding"/>
    <property type="evidence" value="ECO:0007669"/>
    <property type="project" value="UniProtKB-KW"/>
</dbReference>
<keyword evidence="1" id="KW-0805">Transcription regulation</keyword>
<dbReference type="RefSeq" id="WP_220211584.1">
    <property type="nucleotide sequence ID" value="NZ_BNJK01000004.1"/>
</dbReference>
<keyword evidence="6" id="KW-1185">Reference proteome</keyword>
<sequence length="166" mass="19019">MDNEDQVSRILKQWAEERPDLDVSPMGIIGRISRLSLTMSKELELVFTQFCLYRWSFDMLATLRRSGAPYRLSPSALFRLTMVTSSTMTNRIDRLEEKGLVRRVPDPEDRRGLLVELTEQGRELIDTVLPAHVANEERILKALSKEEQHTLATLLGKLLSSLEHPS</sequence>
<dbReference type="Gene3D" id="1.10.10.10">
    <property type="entry name" value="Winged helix-like DNA-binding domain superfamily/Winged helix DNA-binding domain"/>
    <property type="match status" value="1"/>
</dbReference>
<evidence type="ECO:0000313" key="5">
    <source>
        <dbReference type="EMBL" id="GHP01011.1"/>
    </source>
</evidence>
<comment type="caution">
    <text evidence="5">The sequence shown here is derived from an EMBL/GenBank/DDBJ whole genome shotgun (WGS) entry which is preliminary data.</text>
</comment>
<name>A0A8J3J2A8_9CHLR</name>
<keyword evidence="3" id="KW-0804">Transcription</keyword>
<dbReference type="PROSITE" id="PS01117">
    <property type="entry name" value="HTH_MARR_1"/>
    <property type="match status" value="1"/>
</dbReference>
<reference evidence="5" key="1">
    <citation type="submission" date="2020-10" db="EMBL/GenBank/DDBJ databases">
        <title>Taxonomic study of unclassified bacteria belonging to the class Ktedonobacteria.</title>
        <authorList>
            <person name="Yabe S."/>
            <person name="Wang C.M."/>
            <person name="Zheng Y."/>
            <person name="Sakai Y."/>
            <person name="Cavaletti L."/>
            <person name="Monciardini P."/>
            <person name="Donadio S."/>
        </authorList>
    </citation>
    <scope>NUCLEOTIDE SEQUENCE</scope>
    <source>
        <strain evidence="5">ID150040</strain>
    </source>
</reference>
<dbReference type="Proteomes" id="UP000597444">
    <property type="component" value="Unassembled WGS sequence"/>
</dbReference>
<evidence type="ECO:0000256" key="1">
    <source>
        <dbReference type="ARBA" id="ARBA00023015"/>
    </source>
</evidence>
<proteinExistence type="predicted"/>
<evidence type="ECO:0000313" key="6">
    <source>
        <dbReference type="Proteomes" id="UP000597444"/>
    </source>
</evidence>
<dbReference type="AlphaFoldDB" id="A0A8J3J2A8"/>
<dbReference type="Pfam" id="PF01047">
    <property type="entry name" value="MarR"/>
    <property type="match status" value="1"/>
</dbReference>
<organism evidence="5 6">
    <name type="scientific">Reticulibacter mediterranei</name>
    <dbReference type="NCBI Taxonomy" id="2778369"/>
    <lineage>
        <taxon>Bacteria</taxon>
        <taxon>Bacillati</taxon>
        <taxon>Chloroflexota</taxon>
        <taxon>Ktedonobacteria</taxon>
        <taxon>Ktedonobacterales</taxon>
        <taxon>Reticulibacteraceae</taxon>
        <taxon>Reticulibacter</taxon>
    </lineage>
</organism>
<evidence type="ECO:0000259" key="4">
    <source>
        <dbReference type="PROSITE" id="PS50995"/>
    </source>
</evidence>
<dbReference type="EMBL" id="BNJK01000004">
    <property type="protein sequence ID" value="GHP01011.1"/>
    <property type="molecule type" value="Genomic_DNA"/>
</dbReference>
<keyword evidence="2" id="KW-0238">DNA-binding</keyword>
<feature type="domain" description="HTH marR-type" evidence="4">
    <location>
        <begin position="25"/>
        <end position="160"/>
    </location>
</feature>
<dbReference type="InterPro" id="IPR023187">
    <property type="entry name" value="Tscrpt_reg_MarR-type_CS"/>
</dbReference>
<dbReference type="GO" id="GO:0003700">
    <property type="term" value="F:DNA-binding transcription factor activity"/>
    <property type="evidence" value="ECO:0007669"/>
    <property type="project" value="InterPro"/>
</dbReference>
<protein>
    <submittedName>
        <fullName evidence="5">MarR family transcriptional regulator</fullName>
    </submittedName>
</protein>
<dbReference type="SMART" id="SM00347">
    <property type="entry name" value="HTH_MARR"/>
    <property type="match status" value="1"/>
</dbReference>
<dbReference type="PROSITE" id="PS50995">
    <property type="entry name" value="HTH_MARR_2"/>
    <property type="match status" value="1"/>
</dbReference>
<accession>A0A8J3J2A8</accession>
<evidence type="ECO:0000256" key="2">
    <source>
        <dbReference type="ARBA" id="ARBA00023125"/>
    </source>
</evidence>